<evidence type="ECO:0000256" key="4">
    <source>
        <dbReference type="ARBA" id="ARBA00023054"/>
    </source>
</evidence>
<sequence>MDAGAGRPPLAPALAIITGDESAPGSAESSPSGRRSTLSGARFTRPASALRKRVASSSSLSSAGSEGSLSSQTRGTQGRPRRRSSLSVIRNKQPESSGTNWWEENEALLLHKLQRDVFRARNEQAVFVTKVFKIKKGLKDRDDLKKQLLVICKSTATNKRADILVHIVTLKTWSIRSSNSLQSLRVVDGAPAIPFSSLFDDSSLTLKLEFHGKTFKSKLYMLAKSLGDKSITQYTLLELCRRYFGFAPSMMGVNISELQLLATDERYLNRCALFNESRTSARDLDSPSNSSSGRPAPARGLAGAEGDVPGDLRGNGNDRRESDDDDDDGDPNEDIDERSLGDGSHSGGGGHRGSSRSRRKSDDEDEAPPVELLNVAEQEELLQILEAEGLTSVTSGKLSETLHARIHALEEETGSTMRQWENRGDNTDYVSDNAASQDPVGLFDPIAVLVDQLERVHDELSDMDAWMANYNMELNTMRKDIHKIEHENNRLQVQARNHESLRLHLATLLSRYAVSPSAIEVIDNLDIILRQDALGEVEKGAQPAEGKEPALVRLSKTATELNLAAAGQAHLRHLPAHERNANSYSNKDAHFAEEPYLRAINQRVTELHDQVERFCSYVHFFISNRIRSNADIFRQTIASISSSHASQLPCIARQDAMHRTMAPYRTLIGALQELQDGGFESVVQVYVSDMGEAYGDVVRNFNNVMSKLAFSNSNERFAAAHRLALQTSEEARIGDHMSERQLSEAIAQKVVSAVFAPRQEDLSLSRAFAHSLEQIVPMVMDEQDFLGSAFYSINEESGKASSSEGQSNGVEFFGGRMTSDEAVRQRNATLDKIFIGKADLMTGLASFVQQAHAQRDIVQILLMLAETEAVVLEYGKRSKFIRGILMDAPSGLRPQLENALRAWVDEQRAWASAARSNELTSQPGILGGLLKLPRLIDMVTALWDESAARQRSICPRETYDSRSTKFGQNAIGNGLEQLTTTVLQTVERLCVASHGAADRLRIENFHFAIETLPYRGGTALQRVVLDARKEFESSLERLVLVLLKANLSGLFDFVQEVDDLLETCDISQLVYHRPRAILAAVLQENSETRLRKGLEAVRNAAHAQFPQNPPVFALVLASARDTLLQTYDHYVHLVTEGYGDLVKPTRSQVEDLVQKVLVA</sequence>
<feature type="compositionally biased region" description="Polar residues" evidence="6">
    <location>
        <begin position="85"/>
        <end position="98"/>
    </location>
</feature>
<dbReference type="EMBL" id="BEYU01000050">
    <property type="protein sequence ID" value="GBG28917.1"/>
    <property type="molecule type" value="Genomic_DNA"/>
</dbReference>
<keyword evidence="3" id="KW-0268">Exocytosis</keyword>
<evidence type="ECO:0000259" key="7">
    <source>
        <dbReference type="Pfam" id="PF09763"/>
    </source>
</evidence>
<keyword evidence="2" id="KW-0813">Transport</keyword>
<dbReference type="Pfam" id="PF20654">
    <property type="entry name" value="Sec3_C-term"/>
    <property type="match status" value="1"/>
</dbReference>
<feature type="compositionally biased region" description="Acidic residues" evidence="6">
    <location>
        <begin position="323"/>
        <end position="336"/>
    </location>
</feature>
<feature type="compositionally biased region" description="Low complexity" evidence="6">
    <location>
        <begin position="1"/>
        <end position="36"/>
    </location>
</feature>
<evidence type="ECO:0000256" key="2">
    <source>
        <dbReference type="ARBA" id="ARBA00022448"/>
    </source>
</evidence>
<name>A0A2R5GD99_9STRA</name>
<dbReference type="GO" id="GO:0006893">
    <property type="term" value="P:Golgi to plasma membrane transport"/>
    <property type="evidence" value="ECO:0007669"/>
    <property type="project" value="TreeGrafter"/>
</dbReference>
<accession>A0A2R5GD99</accession>
<dbReference type="InParanoid" id="A0A2R5GD99"/>
<dbReference type="Proteomes" id="UP000241890">
    <property type="component" value="Unassembled WGS sequence"/>
</dbReference>
<evidence type="ECO:0000313" key="9">
    <source>
        <dbReference type="EMBL" id="GBG28917.1"/>
    </source>
</evidence>
<gene>
    <name evidence="9" type="ORF">FCC1311_051382</name>
</gene>
<protein>
    <submittedName>
        <fullName evidence="9">Exocyst complex component SEC3A</fullName>
    </submittedName>
</protein>
<feature type="region of interest" description="Disordered" evidence="6">
    <location>
        <begin position="1"/>
        <end position="98"/>
    </location>
</feature>
<dbReference type="GO" id="GO:0005546">
    <property type="term" value="F:phosphatidylinositol-4,5-bisphosphate binding"/>
    <property type="evidence" value="ECO:0007669"/>
    <property type="project" value="TreeGrafter"/>
</dbReference>
<dbReference type="Pfam" id="PF09763">
    <property type="entry name" value="Sec3_CC"/>
    <property type="match status" value="1"/>
</dbReference>
<feature type="compositionally biased region" description="Low complexity" evidence="6">
    <location>
        <begin position="293"/>
        <end position="306"/>
    </location>
</feature>
<comment type="similarity">
    <text evidence="1">Belongs to the SEC3 family.</text>
</comment>
<dbReference type="AlphaFoldDB" id="A0A2R5GD99"/>
<evidence type="ECO:0000256" key="5">
    <source>
        <dbReference type="SAM" id="Coils"/>
    </source>
</evidence>
<keyword evidence="4 5" id="KW-0175">Coiled coil</keyword>
<dbReference type="OrthoDB" id="27109at2759"/>
<comment type="caution">
    <text evidence="9">The sequence shown here is derived from an EMBL/GenBank/DDBJ whole genome shotgun (WGS) entry which is preliminary data.</text>
</comment>
<feature type="region of interest" description="Disordered" evidence="6">
    <location>
        <begin position="279"/>
        <end position="370"/>
    </location>
</feature>
<feature type="coiled-coil region" evidence="5">
    <location>
        <begin position="467"/>
        <end position="501"/>
    </location>
</feature>
<evidence type="ECO:0000256" key="6">
    <source>
        <dbReference type="SAM" id="MobiDB-lite"/>
    </source>
</evidence>
<dbReference type="InterPro" id="IPR019160">
    <property type="entry name" value="Sec3_CC"/>
</dbReference>
<dbReference type="InterPro" id="IPR048628">
    <property type="entry name" value="Sec3_C"/>
</dbReference>
<feature type="domain" description="Exocyst complex component Sec3 coiled-coil" evidence="7">
    <location>
        <begin position="449"/>
        <end position="527"/>
    </location>
</feature>
<reference evidence="9 10" key="1">
    <citation type="submission" date="2017-12" db="EMBL/GenBank/DDBJ databases">
        <title>Sequencing, de novo assembly and annotation of complete genome of a new Thraustochytrid species, strain FCC1311.</title>
        <authorList>
            <person name="Sedici K."/>
            <person name="Godart F."/>
            <person name="Aiese Cigliano R."/>
            <person name="Sanseverino W."/>
            <person name="Barakat M."/>
            <person name="Ortet P."/>
            <person name="Marechal E."/>
            <person name="Cagnac O."/>
            <person name="Amato A."/>
        </authorList>
    </citation>
    <scope>NUCLEOTIDE SEQUENCE [LARGE SCALE GENOMIC DNA]</scope>
</reference>
<organism evidence="9 10">
    <name type="scientific">Hondaea fermentalgiana</name>
    <dbReference type="NCBI Taxonomy" id="2315210"/>
    <lineage>
        <taxon>Eukaryota</taxon>
        <taxon>Sar</taxon>
        <taxon>Stramenopiles</taxon>
        <taxon>Bigyra</taxon>
        <taxon>Labyrinthulomycetes</taxon>
        <taxon>Thraustochytrida</taxon>
        <taxon>Thraustochytriidae</taxon>
        <taxon>Hondaea</taxon>
    </lineage>
</organism>
<proteinExistence type="inferred from homology"/>
<evidence type="ECO:0000259" key="8">
    <source>
        <dbReference type="Pfam" id="PF20654"/>
    </source>
</evidence>
<feature type="compositionally biased region" description="Low complexity" evidence="6">
    <location>
        <begin position="55"/>
        <end position="78"/>
    </location>
</feature>
<evidence type="ECO:0000256" key="3">
    <source>
        <dbReference type="ARBA" id="ARBA00022483"/>
    </source>
</evidence>
<dbReference type="GO" id="GO:0000145">
    <property type="term" value="C:exocyst"/>
    <property type="evidence" value="ECO:0007669"/>
    <property type="project" value="InterPro"/>
</dbReference>
<dbReference type="GO" id="GO:0005886">
    <property type="term" value="C:plasma membrane"/>
    <property type="evidence" value="ECO:0007669"/>
    <property type="project" value="TreeGrafter"/>
</dbReference>
<dbReference type="PANTHER" id="PTHR16092">
    <property type="entry name" value="SEC3/SYNTAXIN-RELATED"/>
    <property type="match status" value="1"/>
</dbReference>
<feature type="domain" description="Exocyst complex component Sec3 C-terminal" evidence="8">
    <location>
        <begin position="820"/>
        <end position="1107"/>
    </location>
</feature>
<evidence type="ECO:0000313" key="10">
    <source>
        <dbReference type="Proteomes" id="UP000241890"/>
    </source>
</evidence>
<dbReference type="GO" id="GO:0006887">
    <property type="term" value="P:exocytosis"/>
    <property type="evidence" value="ECO:0007669"/>
    <property type="project" value="UniProtKB-KW"/>
</dbReference>
<evidence type="ECO:0000256" key="1">
    <source>
        <dbReference type="ARBA" id="ARBA00006518"/>
    </source>
</evidence>
<dbReference type="PANTHER" id="PTHR16092:SF14">
    <property type="entry name" value="EXOCYST COMPLEX COMPONENT 1 ISOFORM X1"/>
    <property type="match status" value="1"/>
</dbReference>
<keyword evidence="10" id="KW-1185">Reference proteome</keyword>